<protein>
    <submittedName>
        <fullName evidence="1">Uncharacterized protein</fullName>
    </submittedName>
</protein>
<proteinExistence type="predicted"/>
<dbReference type="PhylomeDB" id="A0A0G4HMW0"/>
<reference evidence="1" key="1">
    <citation type="submission" date="2014-11" db="EMBL/GenBank/DDBJ databases">
        <authorList>
            <person name="Otto D Thomas"/>
            <person name="Naeem Raeece"/>
        </authorList>
    </citation>
    <scope>NUCLEOTIDE SEQUENCE</scope>
</reference>
<accession>A0A0G4HMW0</accession>
<dbReference type="EMBL" id="CDMZ01003202">
    <property type="protein sequence ID" value="CEM45497.1"/>
    <property type="molecule type" value="Genomic_DNA"/>
</dbReference>
<evidence type="ECO:0000313" key="1">
    <source>
        <dbReference type="EMBL" id="CEM45497.1"/>
    </source>
</evidence>
<organism evidence="1">
    <name type="scientific">Chromera velia CCMP2878</name>
    <dbReference type="NCBI Taxonomy" id="1169474"/>
    <lineage>
        <taxon>Eukaryota</taxon>
        <taxon>Sar</taxon>
        <taxon>Alveolata</taxon>
        <taxon>Colpodellida</taxon>
        <taxon>Chromeraceae</taxon>
        <taxon>Chromera</taxon>
    </lineage>
</organism>
<gene>
    <name evidence="1" type="ORF">Cvel_29271</name>
</gene>
<dbReference type="AlphaFoldDB" id="A0A0G4HMW0"/>
<name>A0A0G4HMW0_9ALVE</name>
<dbReference type="VEuPathDB" id="CryptoDB:Cvel_29271"/>
<sequence length="270" mass="30183">MVQPLAVVRFSRGGKTRALKELAIMLGNTIFVSFNGKDHTNLSMAEEEDVLLHSQVSLLDCLLIRVAWALLPAQRKVAQNFAAWRSQHTVSRKLIQDHLSGKDCVLLVDELNALLGLANMLEKRVPEVQYCAQVGDLYGFLKDEFMKPAGRLFGFSSHTFETPTALSQLEQKFPLSNSERLVCLQQLPLLKVTEWEDAKHLGVTARGEAAYFGRSPGLLVSSLREQTEPVRFVRNTEGVPKDPAGWRTWLEQLLKVTLEGTRPTDGLLMG</sequence>